<dbReference type="EnsemblPlants" id="OGLUM07G05420.1">
    <property type="protein sequence ID" value="OGLUM07G05420.1"/>
    <property type="gene ID" value="OGLUM07G05420"/>
</dbReference>
<reference evidence="2" key="2">
    <citation type="submission" date="2018-05" db="EMBL/GenBank/DDBJ databases">
        <title>OgluRS3 (Oryza glumaepatula Reference Sequence Version 3).</title>
        <authorList>
            <person name="Zhang J."/>
            <person name="Kudrna D."/>
            <person name="Lee S."/>
            <person name="Talag J."/>
            <person name="Welchert J."/>
            <person name="Wing R.A."/>
        </authorList>
    </citation>
    <scope>NUCLEOTIDE SEQUENCE [LARGE SCALE GENOMIC DNA]</scope>
</reference>
<dbReference type="CDD" id="cd02947">
    <property type="entry name" value="TRX_family"/>
    <property type="match status" value="1"/>
</dbReference>
<dbReference type="InterPro" id="IPR050620">
    <property type="entry name" value="Thioredoxin_H-type-like"/>
</dbReference>
<dbReference type="STRING" id="40148.A0A0E0AGS0"/>
<proteinExistence type="predicted"/>
<dbReference type="Gene3D" id="3.40.30.10">
    <property type="entry name" value="Glutaredoxin"/>
    <property type="match status" value="1"/>
</dbReference>
<dbReference type="PRINTS" id="PR00421">
    <property type="entry name" value="THIOREDOXIN"/>
</dbReference>
<name>A0A0E0AGS0_9ORYZ</name>
<dbReference type="InterPro" id="IPR013766">
    <property type="entry name" value="Thioredoxin_domain"/>
</dbReference>
<accession>A0A0E0AGS0</accession>
<reference evidence="2" key="1">
    <citation type="submission" date="2015-04" db="UniProtKB">
        <authorList>
            <consortium name="EnsemblPlants"/>
        </authorList>
    </citation>
    <scope>IDENTIFICATION</scope>
</reference>
<dbReference type="InterPro" id="IPR036249">
    <property type="entry name" value="Thioredoxin-like_sf"/>
</dbReference>
<keyword evidence="3" id="KW-1185">Reference proteome</keyword>
<evidence type="ECO:0000313" key="3">
    <source>
        <dbReference type="Proteomes" id="UP000026961"/>
    </source>
</evidence>
<dbReference type="Gramene" id="OGLUM07G05420.1">
    <property type="protein sequence ID" value="OGLUM07G05420.1"/>
    <property type="gene ID" value="OGLUM07G05420"/>
</dbReference>
<organism evidence="2">
    <name type="scientific">Oryza glumipatula</name>
    <dbReference type="NCBI Taxonomy" id="40148"/>
    <lineage>
        <taxon>Eukaryota</taxon>
        <taxon>Viridiplantae</taxon>
        <taxon>Streptophyta</taxon>
        <taxon>Embryophyta</taxon>
        <taxon>Tracheophyta</taxon>
        <taxon>Spermatophyta</taxon>
        <taxon>Magnoliopsida</taxon>
        <taxon>Liliopsida</taxon>
        <taxon>Poales</taxon>
        <taxon>Poaceae</taxon>
        <taxon>BOP clade</taxon>
        <taxon>Oryzoideae</taxon>
        <taxon>Oryzeae</taxon>
        <taxon>Oryzinae</taxon>
        <taxon>Oryza</taxon>
    </lineage>
</organism>
<feature type="domain" description="Thioredoxin" evidence="1">
    <location>
        <begin position="5"/>
        <end position="109"/>
    </location>
</feature>
<dbReference type="Proteomes" id="UP000026961">
    <property type="component" value="Chromosome 7"/>
</dbReference>
<dbReference type="HOGENOM" id="CLU_090389_14_4_1"/>
<dbReference type="PANTHER" id="PTHR10438">
    <property type="entry name" value="THIOREDOXIN"/>
    <property type="match status" value="1"/>
</dbReference>
<dbReference type="Pfam" id="PF00085">
    <property type="entry name" value="Thioredoxin"/>
    <property type="match status" value="1"/>
</dbReference>
<dbReference type="PROSITE" id="PS51352">
    <property type="entry name" value="THIOREDOXIN_2"/>
    <property type="match status" value="1"/>
</dbReference>
<dbReference type="AlphaFoldDB" id="A0A0E0AGS0"/>
<dbReference type="PANTHER" id="PTHR10438:SF463">
    <property type="entry name" value="THIOREDOXIN"/>
    <property type="match status" value="1"/>
</dbReference>
<sequence length="118" mass="12494">MGGAFSTSKPKPAAGEEGGESAVVAVVIDFSASWCGPCKMMEPVFKEMAGRFTDVAFLKVDVDELAEVARTWRVEAMPTFVLARGGEEVGRIVGADKDELEKTINTLRSSSSSSATTT</sequence>
<evidence type="ECO:0000259" key="1">
    <source>
        <dbReference type="PROSITE" id="PS51352"/>
    </source>
</evidence>
<evidence type="ECO:0000313" key="2">
    <source>
        <dbReference type="EnsemblPlants" id="OGLUM07G05420.1"/>
    </source>
</evidence>
<dbReference type="eggNOG" id="KOG0907">
    <property type="taxonomic scope" value="Eukaryota"/>
</dbReference>
<dbReference type="SUPFAM" id="SSF52833">
    <property type="entry name" value="Thioredoxin-like"/>
    <property type="match status" value="1"/>
</dbReference>
<dbReference type="PROSITE" id="PS00194">
    <property type="entry name" value="THIOREDOXIN_1"/>
    <property type="match status" value="1"/>
</dbReference>
<dbReference type="InterPro" id="IPR017937">
    <property type="entry name" value="Thioredoxin_CS"/>
</dbReference>
<protein>
    <recommendedName>
        <fullName evidence="1">Thioredoxin domain-containing protein</fullName>
    </recommendedName>
</protein>